<gene>
    <name evidence="1" type="ORF">A2771_02910</name>
</gene>
<dbReference type="EMBL" id="MGGD01000069">
    <property type="protein sequence ID" value="OGM19415.1"/>
    <property type="molecule type" value="Genomic_DNA"/>
</dbReference>
<evidence type="ECO:0000313" key="1">
    <source>
        <dbReference type="EMBL" id="OGM19415.1"/>
    </source>
</evidence>
<dbReference type="AlphaFoldDB" id="A0A1F7XYP6"/>
<protein>
    <submittedName>
        <fullName evidence="1">Uncharacterized protein</fullName>
    </submittedName>
</protein>
<evidence type="ECO:0000313" key="2">
    <source>
        <dbReference type="Proteomes" id="UP000176741"/>
    </source>
</evidence>
<sequence>MQLLTRKNFLLFLAAILVVALGYMALSTGKVQIPYLSQPTYEQEMQNIEIQSETDDINSIEKDLNDTDLQNSDKELQDIDAELNKAY</sequence>
<organism evidence="1 2">
    <name type="scientific">Candidatus Woesebacteria bacterium RIFCSPHIGHO2_01_FULL_38_26b</name>
    <dbReference type="NCBI Taxonomy" id="1802491"/>
    <lineage>
        <taxon>Bacteria</taxon>
        <taxon>Candidatus Woeseibacteriota</taxon>
    </lineage>
</organism>
<comment type="caution">
    <text evidence="1">The sequence shown here is derived from an EMBL/GenBank/DDBJ whole genome shotgun (WGS) entry which is preliminary data.</text>
</comment>
<name>A0A1F7XYP6_9BACT</name>
<reference evidence="1 2" key="1">
    <citation type="journal article" date="2016" name="Nat. Commun.">
        <title>Thousands of microbial genomes shed light on interconnected biogeochemical processes in an aquifer system.</title>
        <authorList>
            <person name="Anantharaman K."/>
            <person name="Brown C.T."/>
            <person name="Hug L.A."/>
            <person name="Sharon I."/>
            <person name="Castelle C.J."/>
            <person name="Probst A.J."/>
            <person name="Thomas B.C."/>
            <person name="Singh A."/>
            <person name="Wilkins M.J."/>
            <person name="Karaoz U."/>
            <person name="Brodie E.L."/>
            <person name="Williams K.H."/>
            <person name="Hubbard S.S."/>
            <person name="Banfield J.F."/>
        </authorList>
    </citation>
    <scope>NUCLEOTIDE SEQUENCE [LARGE SCALE GENOMIC DNA]</scope>
</reference>
<dbReference type="Proteomes" id="UP000176741">
    <property type="component" value="Unassembled WGS sequence"/>
</dbReference>
<accession>A0A1F7XYP6</accession>
<proteinExistence type="predicted"/>